<gene>
    <name evidence="2" type="ORF">GWI33_014718</name>
</gene>
<dbReference type="EMBL" id="JAACXV010013757">
    <property type="protein sequence ID" value="KAF7272481.1"/>
    <property type="molecule type" value="Genomic_DNA"/>
</dbReference>
<dbReference type="AlphaFoldDB" id="A0A834I4I7"/>
<protein>
    <submittedName>
        <fullName evidence="2">Uncharacterized protein</fullName>
    </submittedName>
</protein>
<dbReference type="Proteomes" id="UP000625711">
    <property type="component" value="Unassembled WGS sequence"/>
</dbReference>
<sequence>APPIGLSRTWWDIPGPRPSAFSEKSFPDVPEGSSRKFQCAVEKIVPAIYLTHRNEQDVKRQSVGSSTIRLSFVEGKSVKKPHNSSEIETGHHKRN</sequence>
<proteinExistence type="predicted"/>
<feature type="compositionally biased region" description="Basic and acidic residues" evidence="1">
    <location>
        <begin position="83"/>
        <end position="95"/>
    </location>
</feature>
<evidence type="ECO:0000256" key="1">
    <source>
        <dbReference type="SAM" id="MobiDB-lite"/>
    </source>
</evidence>
<feature type="non-terminal residue" evidence="2">
    <location>
        <position position="1"/>
    </location>
</feature>
<evidence type="ECO:0000313" key="3">
    <source>
        <dbReference type="Proteomes" id="UP000625711"/>
    </source>
</evidence>
<comment type="caution">
    <text evidence="2">The sequence shown here is derived from an EMBL/GenBank/DDBJ whole genome shotgun (WGS) entry which is preliminary data.</text>
</comment>
<organism evidence="2 3">
    <name type="scientific">Rhynchophorus ferrugineus</name>
    <name type="common">Red palm weevil</name>
    <name type="synonym">Curculio ferrugineus</name>
    <dbReference type="NCBI Taxonomy" id="354439"/>
    <lineage>
        <taxon>Eukaryota</taxon>
        <taxon>Metazoa</taxon>
        <taxon>Ecdysozoa</taxon>
        <taxon>Arthropoda</taxon>
        <taxon>Hexapoda</taxon>
        <taxon>Insecta</taxon>
        <taxon>Pterygota</taxon>
        <taxon>Neoptera</taxon>
        <taxon>Endopterygota</taxon>
        <taxon>Coleoptera</taxon>
        <taxon>Polyphaga</taxon>
        <taxon>Cucujiformia</taxon>
        <taxon>Curculionidae</taxon>
        <taxon>Dryophthorinae</taxon>
        <taxon>Rhynchophorus</taxon>
    </lineage>
</organism>
<name>A0A834I4I7_RHYFE</name>
<feature type="region of interest" description="Disordered" evidence="1">
    <location>
        <begin position="74"/>
        <end position="95"/>
    </location>
</feature>
<reference evidence="2" key="1">
    <citation type="submission" date="2020-08" db="EMBL/GenBank/DDBJ databases">
        <title>Genome sequencing and assembly of the red palm weevil Rhynchophorus ferrugineus.</title>
        <authorList>
            <person name="Dias G.B."/>
            <person name="Bergman C.M."/>
            <person name="Manee M."/>
        </authorList>
    </citation>
    <scope>NUCLEOTIDE SEQUENCE</scope>
    <source>
        <strain evidence="2">AA-2017</strain>
        <tissue evidence="2">Whole larva</tissue>
    </source>
</reference>
<accession>A0A834I4I7</accession>
<keyword evidence="3" id="KW-1185">Reference proteome</keyword>
<evidence type="ECO:0000313" key="2">
    <source>
        <dbReference type="EMBL" id="KAF7272481.1"/>
    </source>
</evidence>